<evidence type="ECO:0000313" key="3">
    <source>
        <dbReference type="Proteomes" id="UP000680866"/>
    </source>
</evidence>
<keyword evidence="1" id="KW-0732">Signal</keyword>
<accession>A0A810MYB0</accession>
<evidence type="ECO:0000313" key="2">
    <source>
        <dbReference type="EMBL" id="BCJ66146.1"/>
    </source>
</evidence>
<evidence type="ECO:0000256" key="1">
    <source>
        <dbReference type="SAM" id="SignalP"/>
    </source>
</evidence>
<feature type="chain" id="PRO_5032606138" evidence="1">
    <location>
        <begin position="24"/>
        <end position="208"/>
    </location>
</feature>
<keyword evidence="3" id="KW-1185">Reference proteome</keyword>
<gene>
    <name evidence="2" type="ORF">Prubr_31670</name>
</gene>
<reference evidence="2" key="1">
    <citation type="submission" date="2020-08" db="EMBL/GenBank/DDBJ databases">
        <title>Whole genome shotgun sequence of Polymorphospora rubra NBRC 101157.</title>
        <authorList>
            <person name="Komaki H."/>
            <person name="Tamura T."/>
        </authorList>
    </citation>
    <scope>NUCLEOTIDE SEQUENCE</scope>
    <source>
        <strain evidence="2">NBRC 101157</strain>
    </source>
</reference>
<protein>
    <submittedName>
        <fullName evidence="2">Uncharacterized protein</fullName>
    </submittedName>
</protein>
<dbReference type="AlphaFoldDB" id="A0A810MYB0"/>
<dbReference type="RefSeq" id="WP_212826062.1">
    <property type="nucleotide sequence ID" value="NZ_AP023359.1"/>
</dbReference>
<proteinExistence type="predicted"/>
<sequence>MTVFIATSVALLTAFAASPAAQASPGIADRGSATTSKGLEVAGFDAEVAAKNGYAIVTLPDGSRTSVRKELAESVSKGVTAPTGAILPPDGDYGTLGYDAEDGTCGLSWVRLLAMGSGNADLGTGFTVRLDWPGIWDINWRVNITDAGGSSQQTGYGAPSGTWTWSSTRILHLTPSLATAGIPFYSYVLLQDGTICYSLGPSTTEYIT</sequence>
<dbReference type="KEGG" id="pry:Prubr_31670"/>
<dbReference type="EMBL" id="AP023359">
    <property type="protein sequence ID" value="BCJ66146.1"/>
    <property type="molecule type" value="Genomic_DNA"/>
</dbReference>
<name>A0A810MYB0_9ACTN</name>
<dbReference type="Proteomes" id="UP000680866">
    <property type="component" value="Chromosome"/>
</dbReference>
<organism evidence="2 3">
    <name type="scientific">Polymorphospora rubra</name>
    <dbReference type="NCBI Taxonomy" id="338584"/>
    <lineage>
        <taxon>Bacteria</taxon>
        <taxon>Bacillati</taxon>
        <taxon>Actinomycetota</taxon>
        <taxon>Actinomycetes</taxon>
        <taxon>Micromonosporales</taxon>
        <taxon>Micromonosporaceae</taxon>
        <taxon>Polymorphospora</taxon>
    </lineage>
</organism>
<feature type="signal peptide" evidence="1">
    <location>
        <begin position="1"/>
        <end position="23"/>
    </location>
</feature>